<dbReference type="AlphaFoldDB" id="A0AAE1RI08"/>
<dbReference type="PANTHER" id="PTHR36710:SF10">
    <property type="entry name" value="PECTINESTERASE INHIBITOR DOMAIN-CONTAINING PROTEIN"/>
    <property type="match status" value="1"/>
</dbReference>
<dbReference type="SMART" id="SM00856">
    <property type="entry name" value="PMEI"/>
    <property type="match status" value="1"/>
</dbReference>
<sequence>MATPPSSSSSLSTLVLYLIVASLMIPSISNHLSQVCIKSKNPKFCLQVYGLNPHRRPYELTQEVINLALANVSETTKKIHTFLDQTKDNNLKVIYDLCLNYYQSANDVLRDAEEHYLKEGLYSNVNSVGNLVQEDSFYCENEFQKILGYVYVSTLTKENENLGIFGSIIVAAVGHLSNSTSVKK</sequence>
<evidence type="ECO:0000313" key="7">
    <source>
        <dbReference type="Proteomes" id="UP001291623"/>
    </source>
</evidence>
<evidence type="ECO:0000256" key="2">
    <source>
        <dbReference type="ARBA" id="ARBA00023157"/>
    </source>
</evidence>
<dbReference type="PANTHER" id="PTHR36710">
    <property type="entry name" value="PECTINESTERASE INHIBITOR-LIKE"/>
    <property type="match status" value="1"/>
</dbReference>
<accession>A0AAE1RI08</accession>
<dbReference type="InterPro" id="IPR034086">
    <property type="entry name" value="PMEI_plant"/>
</dbReference>
<feature type="domain" description="Pectinesterase inhibitor" evidence="5">
    <location>
        <begin position="27"/>
        <end position="172"/>
    </location>
</feature>
<protein>
    <recommendedName>
        <fullName evidence="5">Pectinesterase inhibitor domain-containing protein</fullName>
    </recommendedName>
</protein>
<keyword evidence="7" id="KW-1185">Reference proteome</keyword>
<dbReference type="GO" id="GO:0046910">
    <property type="term" value="F:pectinesterase inhibitor activity"/>
    <property type="evidence" value="ECO:0007669"/>
    <property type="project" value="InterPro"/>
</dbReference>
<organism evidence="6 7">
    <name type="scientific">Anisodus tanguticus</name>
    <dbReference type="NCBI Taxonomy" id="243964"/>
    <lineage>
        <taxon>Eukaryota</taxon>
        <taxon>Viridiplantae</taxon>
        <taxon>Streptophyta</taxon>
        <taxon>Embryophyta</taxon>
        <taxon>Tracheophyta</taxon>
        <taxon>Spermatophyta</taxon>
        <taxon>Magnoliopsida</taxon>
        <taxon>eudicotyledons</taxon>
        <taxon>Gunneridae</taxon>
        <taxon>Pentapetalae</taxon>
        <taxon>asterids</taxon>
        <taxon>lamiids</taxon>
        <taxon>Solanales</taxon>
        <taxon>Solanaceae</taxon>
        <taxon>Solanoideae</taxon>
        <taxon>Hyoscyameae</taxon>
        <taxon>Anisodus</taxon>
    </lineage>
</organism>
<dbReference type="Proteomes" id="UP001291623">
    <property type="component" value="Unassembled WGS sequence"/>
</dbReference>
<evidence type="ECO:0000256" key="1">
    <source>
        <dbReference type="ARBA" id="ARBA00022729"/>
    </source>
</evidence>
<dbReference type="EMBL" id="JAVYJV010000016">
    <property type="protein sequence ID" value="KAK4351544.1"/>
    <property type="molecule type" value="Genomic_DNA"/>
</dbReference>
<dbReference type="Pfam" id="PF04043">
    <property type="entry name" value="PMEI"/>
    <property type="match status" value="1"/>
</dbReference>
<name>A0AAE1RI08_9SOLA</name>
<dbReference type="NCBIfam" id="TIGR01614">
    <property type="entry name" value="PME_inhib"/>
    <property type="match status" value="1"/>
</dbReference>
<dbReference type="InterPro" id="IPR052421">
    <property type="entry name" value="PCW_Enzyme_Inhibitor"/>
</dbReference>
<dbReference type="InterPro" id="IPR035513">
    <property type="entry name" value="Invertase/methylesterase_inhib"/>
</dbReference>
<dbReference type="Gene3D" id="1.20.140.40">
    <property type="entry name" value="Invertase/pectin methylesterase inhibitor family protein"/>
    <property type="match status" value="1"/>
</dbReference>
<reference evidence="6" key="1">
    <citation type="submission" date="2023-12" db="EMBL/GenBank/DDBJ databases">
        <title>Genome assembly of Anisodus tanguticus.</title>
        <authorList>
            <person name="Wang Y.-J."/>
        </authorList>
    </citation>
    <scope>NUCLEOTIDE SEQUENCE</scope>
    <source>
        <strain evidence="6">KB-2021</strain>
        <tissue evidence="6">Leaf</tissue>
    </source>
</reference>
<keyword evidence="1 4" id="KW-0732">Signal</keyword>
<evidence type="ECO:0000259" key="5">
    <source>
        <dbReference type="SMART" id="SM00856"/>
    </source>
</evidence>
<gene>
    <name evidence="6" type="ORF">RND71_030857</name>
</gene>
<comment type="similarity">
    <text evidence="3">Belongs to the PMEI family.</text>
</comment>
<keyword evidence="2" id="KW-1015">Disulfide bond</keyword>
<dbReference type="InterPro" id="IPR006501">
    <property type="entry name" value="Pectinesterase_inhib_dom"/>
</dbReference>
<feature type="chain" id="PRO_5042120482" description="Pectinesterase inhibitor domain-containing protein" evidence="4">
    <location>
        <begin position="30"/>
        <end position="184"/>
    </location>
</feature>
<dbReference type="SUPFAM" id="SSF101148">
    <property type="entry name" value="Plant invertase/pectin methylesterase inhibitor"/>
    <property type="match status" value="1"/>
</dbReference>
<evidence type="ECO:0000313" key="6">
    <source>
        <dbReference type="EMBL" id="KAK4351544.1"/>
    </source>
</evidence>
<evidence type="ECO:0000256" key="3">
    <source>
        <dbReference type="ARBA" id="ARBA00038471"/>
    </source>
</evidence>
<proteinExistence type="inferred from homology"/>
<feature type="signal peptide" evidence="4">
    <location>
        <begin position="1"/>
        <end position="29"/>
    </location>
</feature>
<comment type="caution">
    <text evidence="6">The sequence shown here is derived from an EMBL/GenBank/DDBJ whole genome shotgun (WGS) entry which is preliminary data.</text>
</comment>
<dbReference type="CDD" id="cd15797">
    <property type="entry name" value="PMEI"/>
    <property type="match status" value="1"/>
</dbReference>
<evidence type="ECO:0000256" key="4">
    <source>
        <dbReference type="SAM" id="SignalP"/>
    </source>
</evidence>